<evidence type="ECO:0000256" key="2">
    <source>
        <dbReference type="ARBA" id="ARBA00022771"/>
    </source>
</evidence>
<keyword evidence="7" id="KW-1185">Reference proteome</keyword>
<feature type="domain" description="Zinc finger PHD-type" evidence="5">
    <location>
        <begin position="88"/>
        <end position="135"/>
    </location>
</feature>
<protein>
    <recommendedName>
        <fullName evidence="5">Zinc finger PHD-type domain-containing protein</fullName>
    </recommendedName>
</protein>
<feature type="compositionally biased region" description="Low complexity" evidence="4">
    <location>
        <begin position="398"/>
        <end position="411"/>
    </location>
</feature>
<feature type="compositionally biased region" description="Basic residues" evidence="4">
    <location>
        <begin position="1039"/>
        <end position="1049"/>
    </location>
</feature>
<evidence type="ECO:0000256" key="4">
    <source>
        <dbReference type="SAM" id="MobiDB-lite"/>
    </source>
</evidence>
<evidence type="ECO:0000313" key="7">
    <source>
        <dbReference type="Proteomes" id="UP001152320"/>
    </source>
</evidence>
<dbReference type="InterPro" id="IPR019786">
    <property type="entry name" value="Zinc_finger_PHD-type_CS"/>
</dbReference>
<evidence type="ECO:0000313" key="6">
    <source>
        <dbReference type="EMBL" id="KAJ8027019.1"/>
    </source>
</evidence>
<evidence type="ECO:0000256" key="3">
    <source>
        <dbReference type="ARBA" id="ARBA00022833"/>
    </source>
</evidence>
<dbReference type="PROSITE" id="PS01359">
    <property type="entry name" value="ZF_PHD_1"/>
    <property type="match status" value="1"/>
</dbReference>
<feature type="region of interest" description="Disordered" evidence="4">
    <location>
        <begin position="386"/>
        <end position="424"/>
    </location>
</feature>
<feature type="region of interest" description="Disordered" evidence="4">
    <location>
        <begin position="257"/>
        <end position="291"/>
    </location>
</feature>
<feature type="compositionally biased region" description="Basic and acidic residues" evidence="4">
    <location>
        <begin position="1024"/>
        <end position="1038"/>
    </location>
</feature>
<dbReference type="Gene3D" id="3.30.40.10">
    <property type="entry name" value="Zinc/RING finger domain, C3HC4 (zinc finger)"/>
    <property type="match status" value="1"/>
</dbReference>
<keyword evidence="1" id="KW-0479">Metal-binding</keyword>
<evidence type="ECO:0000259" key="5">
    <source>
        <dbReference type="SMART" id="SM00249"/>
    </source>
</evidence>
<reference evidence="6" key="1">
    <citation type="submission" date="2021-10" db="EMBL/GenBank/DDBJ databases">
        <title>Tropical sea cucumber genome reveals ecological adaptation and Cuvierian tubules defense mechanism.</title>
        <authorList>
            <person name="Chen T."/>
        </authorList>
    </citation>
    <scope>NUCLEOTIDE SEQUENCE</scope>
    <source>
        <strain evidence="6">Nanhai2018</strain>
        <tissue evidence="6">Muscle</tissue>
    </source>
</reference>
<dbReference type="SUPFAM" id="SSF57903">
    <property type="entry name" value="FYVE/PHD zinc finger"/>
    <property type="match status" value="1"/>
</dbReference>
<comment type="caution">
    <text evidence="6">The sequence shown here is derived from an EMBL/GenBank/DDBJ whole genome shotgun (WGS) entry which is preliminary data.</text>
</comment>
<feature type="region of interest" description="Disordered" evidence="4">
    <location>
        <begin position="306"/>
        <end position="370"/>
    </location>
</feature>
<dbReference type="InterPro" id="IPR013083">
    <property type="entry name" value="Znf_RING/FYVE/PHD"/>
</dbReference>
<dbReference type="Proteomes" id="UP001152320">
    <property type="component" value="Chromosome 16"/>
</dbReference>
<gene>
    <name evidence="6" type="ORF">HOLleu_32031</name>
</gene>
<proteinExistence type="predicted"/>
<feature type="compositionally biased region" description="Polar residues" evidence="4">
    <location>
        <begin position="1139"/>
        <end position="1149"/>
    </location>
</feature>
<feature type="region of interest" description="Disordered" evidence="4">
    <location>
        <begin position="64"/>
        <end position="83"/>
    </location>
</feature>
<dbReference type="EMBL" id="JAIZAY010000016">
    <property type="protein sequence ID" value="KAJ8027019.1"/>
    <property type="molecule type" value="Genomic_DNA"/>
</dbReference>
<feature type="region of interest" description="Disordered" evidence="4">
    <location>
        <begin position="1125"/>
        <end position="1161"/>
    </location>
</feature>
<feature type="compositionally biased region" description="Basic and acidic residues" evidence="4">
    <location>
        <begin position="307"/>
        <end position="319"/>
    </location>
</feature>
<keyword evidence="3" id="KW-0862">Zinc</keyword>
<feature type="region of interest" description="Disordered" evidence="4">
    <location>
        <begin position="155"/>
        <end position="181"/>
    </location>
</feature>
<sequence length="1357" mass="155264">MPKGSLSRRFVMSELLSLLKKWKARLTEGYRRSDSVWGDIAIALKIKNSPANRKNLYSLWRKKGQNASNETEDEPEQSSHEYSPDHLFCHCRTKNTSTLPYVKCERCKEWFHFTCGDYSDTQTSRNIPYICSTCHDGLRRGRDADNTIHASLTMRVSSSSNKDSKKVGTDYSGEKMKHKDDSITRTPLLTEPTNEAISLTRNTDASGVDQLSDEMGEHYDMFNDEIHGDYITPNVEKRDDYGTSTSQPTLATDTITKPVARENASNIDKLRGEMGEQTETMTAGTEDIYSPTDEYYDLYNDELEANYDSRDNNDPKADTPKPTASEDEFQTSKQNHNSEEELSEDMNMYSPTRKFDDASDPMNESSGTSDATEITLSSIHYHQVPEHNNEEGGFQKKSSSSSFNYHSSSESFTNTAKSKTKGKFRRIRKHKKGFSFTLDRKEWKSLSPKSGAKGLRKGWTQTMAEKFGKTNKTCVLAFKHQHVKKPSSQKRKSPYWKATALCKFSDCCQYTFEIMRRPNVKDKLVKVIVQRQGQIKHSRNETHKRDTVGKERECIAKDLKRDGTSNWYYQRMFNLNATSKEAGNVNKPKTLQVLHQILSQERKRLNLSPDVLQEVKLLQEIYKELDNESTMPGYIQYFSCEPFKTILFTEKQLRLYLADKGRILYLDATGSIVQKIPGNPKPVFYYALVMKSPLKGKGAIPVAEMLSNDQHASEVCHFLMRLVNSLKSLSGGNISPRRIEIDNSWVMLTSVLQAFNQEDVRAYLRGCWQILACGTRAPRKTYPHMCSAHIIHQMSRTLSKLKLTKRLSQMTLYAFALLIEATSLQEGTEIFQHVCCLLGTPTITDDVEKSTRVLTKLMEQESQLKSEIDKDHTISEMDNTGFKQGTIKETSPFFQHFMSLWLDRQAKNSKGGNSGPINSTHKPEIIEVMLNSMMHLFPLWSGAMLGDLQRHTPESAKYTALKPDTLKHATNNLVETFFEKVKKDQVPIRGNRLRAGMFIRSEFISVMGHINEISTYIPTSSTHESTKRGKKRVSEEKWSRRKKQRKAKYFSKTSTPLSNENEEITNDQDQSLFQPKGIKPGAHSDKSLPMTPKRQKQGTTEYQHHLPDNTNHFLDDAECNHQTAATGKEYPSEREAARQSASHTQQTIHLRNEPLREHANTIPQWGGDAQFMGARVFMDNTCPIDNLLYIFYRISTERPDIYEVVCQNHTSKVGRYLTQLKILVANGEWTFAKLIWLSEFCGFQVKQEELNAHVVWNVYGSEYDRVVKHLRDIQSSEQTSRCSSPSCPSAVRTARCCDVSLMEEGKNRCSGYRMWNSRKFTFFNGRPPFLVFTPTYTDGKELKSVPCDQQLRIGNLM</sequence>
<keyword evidence="2" id="KW-0863">Zinc-finger</keyword>
<dbReference type="InterPro" id="IPR001965">
    <property type="entry name" value="Znf_PHD"/>
</dbReference>
<dbReference type="InterPro" id="IPR011011">
    <property type="entry name" value="Znf_FYVE_PHD"/>
</dbReference>
<evidence type="ECO:0000256" key="1">
    <source>
        <dbReference type="ARBA" id="ARBA00022723"/>
    </source>
</evidence>
<organism evidence="6 7">
    <name type="scientific">Holothuria leucospilota</name>
    <name type="common">Black long sea cucumber</name>
    <name type="synonym">Mertensiothuria leucospilota</name>
    <dbReference type="NCBI Taxonomy" id="206669"/>
    <lineage>
        <taxon>Eukaryota</taxon>
        <taxon>Metazoa</taxon>
        <taxon>Echinodermata</taxon>
        <taxon>Eleutherozoa</taxon>
        <taxon>Echinozoa</taxon>
        <taxon>Holothuroidea</taxon>
        <taxon>Aspidochirotacea</taxon>
        <taxon>Aspidochirotida</taxon>
        <taxon>Holothuriidae</taxon>
        <taxon>Holothuria</taxon>
    </lineage>
</organism>
<feature type="region of interest" description="Disordered" evidence="4">
    <location>
        <begin position="1019"/>
        <end position="1099"/>
    </location>
</feature>
<accession>A0A9Q1BIE4</accession>
<dbReference type="SMART" id="SM00249">
    <property type="entry name" value="PHD"/>
    <property type="match status" value="1"/>
</dbReference>
<dbReference type="GO" id="GO:0008270">
    <property type="term" value="F:zinc ion binding"/>
    <property type="evidence" value="ECO:0007669"/>
    <property type="project" value="UniProtKB-KW"/>
</dbReference>
<feature type="compositionally biased region" description="Basic and acidic residues" evidence="4">
    <location>
        <begin position="162"/>
        <end position="181"/>
    </location>
</feature>
<feature type="compositionally biased region" description="Basic and acidic residues" evidence="4">
    <location>
        <begin position="1150"/>
        <end position="1159"/>
    </location>
</feature>
<dbReference type="OrthoDB" id="413122at2759"/>
<name>A0A9Q1BIE4_HOLLE</name>